<evidence type="ECO:0000256" key="2">
    <source>
        <dbReference type="ARBA" id="ARBA00022540"/>
    </source>
</evidence>
<sequence>MEASSKYPLQRTWVLWEMWDTRNTANFLDNMKIIGKFDTLWSFWQHWSNLPHADPSYLFTEESNMQKNFEGMTQPIEAIGIFEENIVPAWEDEVNKFGSDFSFKRPYNREEIKNIWTRLAYALIGETFFMPEQITGIRIVDKGKVTKYEIWVRFDGKVDPSKNSEFEARIRELLPGIEINVTDPGWSSHHHRV</sequence>
<keyword evidence="3" id="KW-0810">Translation regulation</keyword>
<accession>A0AAU9JIV6</accession>
<keyword evidence="4 6" id="KW-0694">RNA-binding</keyword>
<evidence type="ECO:0000256" key="4">
    <source>
        <dbReference type="ARBA" id="ARBA00022884"/>
    </source>
</evidence>
<comment type="similarity">
    <text evidence="1 6">Belongs to the eukaryotic initiation factor 4E family.</text>
</comment>
<organism evidence="7 8">
    <name type="scientific">Blepharisma stoltei</name>
    <dbReference type="NCBI Taxonomy" id="1481888"/>
    <lineage>
        <taxon>Eukaryota</taxon>
        <taxon>Sar</taxon>
        <taxon>Alveolata</taxon>
        <taxon>Ciliophora</taxon>
        <taxon>Postciliodesmatophora</taxon>
        <taxon>Heterotrichea</taxon>
        <taxon>Heterotrichida</taxon>
        <taxon>Blepharismidae</taxon>
        <taxon>Blepharisma</taxon>
    </lineage>
</organism>
<name>A0AAU9JIV6_9CILI</name>
<proteinExistence type="inferred from homology"/>
<comment type="caution">
    <text evidence="7">The sequence shown here is derived from an EMBL/GenBank/DDBJ whole genome shotgun (WGS) entry which is preliminary data.</text>
</comment>
<gene>
    <name evidence="7" type="ORF">BSTOLATCC_MIC35066</name>
</gene>
<keyword evidence="8" id="KW-1185">Reference proteome</keyword>
<dbReference type="GO" id="GO:0006417">
    <property type="term" value="P:regulation of translation"/>
    <property type="evidence" value="ECO:0007669"/>
    <property type="project" value="UniProtKB-KW"/>
</dbReference>
<evidence type="ECO:0000313" key="7">
    <source>
        <dbReference type="EMBL" id="CAG9324045.1"/>
    </source>
</evidence>
<dbReference type="GO" id="GO:0003743">
    <property type="term" value="F:translation initiation factor activity"/>
    <property type="evidence" value="ECO:0007669"/>
    <property type="project" value="UniProtKB-KW"/>
</dbReference>
<keyword evidence="5 6" id="KW-0648">Protein biosynthesis</keyword>
<dbReference type="GO" id="GO:0016281">
    <property type="term" value="C:eukaryotic translation initiation factor 4F complex"/>
    <property type="evidence" value="ECO:0007669"/>
    <property type="project" value="TreeGrafter"/>
</dbReference>
<evidence type="ECO:0000313" key="8">
    <source>
        <dbReference type="Proteomes" id="UP001162131"/>
    </source>
</evidence>
<evidence type="ECO:0000256" key="1">
    <source>
        <dbReference type="ARBA" id="ARBA00009860"/>
    </source>
</evidence>
<dbReference type="GO" id="GO:0000340">
    <property type="term" value="F:RNA 7-methylguanosine cap binding"/>
    <property type="evidence" value="ECO:0007669"/>
    <property type="project" value="TreeGrafter"/>
</dbReference>
<keyword evidence="2 6" id="KW-0396">Initiation factor</keyword>
<dbReference type="Pfam" id="PF01652">
    <property type="entry name" value="IF4E"/>
    <property type="match status" value="1"/>
</dbReference>
<evidence type="ECO:0000256" key="3">
    <source>
        <dbReference type="ARBA" id="ARBA00022845"/>
    </source>
</evidence>
<evidence type="ECO:0000256" key="5">
    <source>
        <dbReference type="ARBA" id="ARBA00022917"/>
    </source>
</evidence>
<dbReference type="Gene3D" id="3.30.760.10">
    <property type="entry name" value="RNA Cap, Translation Initiation Factor Eif4e"/>
    <property type="match status" value="1"/>
</dbReference>
<dbReference type="SUPFAM" id="SSF55418">
    <property type="entry name" value="eIF4e-like"/>
    <property type="match status" value="1"/>
</dbReference>
<dbReference type="InterPro" id="IPR001040">
    <property type="entry name" value="TIF_eIF_4E"/>
</dbReference>
<dbReference type="InterPro" id="IPR023398">
    <property type="entry name" value="TIF_eIF4e-like"/>
</dbReference>
<reference evidence="7" key="1">
    <citation type="submission" date="2021-09" db="EMBL/GenBank/DDBJ databases">
        <authorList>
            <consortium name="AG Swart"/>
            <person name="Singh M."/>
            <person name="Singh A."/>
            <person name="Seah K."/>
            <person name="Emmerich C."/>
        </authorList>
    </citation>
    <scope>NUCLEOTIDE SEQUENCE</scope>
    <source>
        <strain evidence="7">ATCC30299</strain>
    </source>
</reference>
<dbReference type="PANTHER" id="PTHR11960">
    <property type="entry name" value="EUKARYOTIC TRANSLATION INITIATION FACTOR 4E RELATED"/>
    <property type="match status" value="1"/>
</dbReference>
<evidence type="ECO:0000256" key="6">
    <source>
        <dbReference type="RuleBase" id="RU004374"/>
    </source>
</evidence>
<dbReference type="AlphaFoldDB" id="A0AAU9JIV6"/>
<dbReference type="PANTHER" id="PTHR11960:SF8">
    <property type="entry name" value="EUKARYOTIC TRANSLATION INITIATION FACTOR 4E1-RELATED"/>
    <property type="match status" value="1"/>
</dbReference>
<dbReference type="EMBL" id="CAJZBQ010000035">
    <property type="protein sequence ID" value="CAG9324045.1"/>
    <property type="molecule type" value="Genomic_DNA"/>
</dbReference>
<dbReference type="Proteomes" id="UP001162131">
    <property type="component" value="Unassembled WGS sequence"/>
</dbReference>
<protein>
    <submittedName>
        <fullName evidence="7">Uncharacterized protein</fullName>
    </submittedName>
</protein>